<accession>A0A844W5I4</accession>
<dbReference type="Proteomes" id="UP000443843">
    <property type="component" value="Unassembled WGS sequence"/>
</dbReference>
<protein>
    <recommendedName>
        <fullName evidence="4">Cupin domain-containing protein</fullName>
    </recommendedName>
</protein>
<keyword evidence="3" id="KW-1185">Reference proteome</keyword>
<feature type="region of interest" description="Disordered" evidence="1">
    <location>
        <begin position="1"/>
        <end position="21"/>
    </location>
</feature>
<dbReference type="RefSeq" id="WP_160382593.1">
    <property type="nucleotide sequence ID" value="NZ_WNXQ01000004.1"/>
</dbReference>
<dbReference type="Gene3D" id="2.60.120.10">
    <property type="entry name" value="Jelly Rolls"/>
    <property type="match status" value="1"/>
</dbReference>
<proteinExistence type="predicted"/>
<dbReference type="EMBL" id="WNXQ01000004">
    <property type="protein sequence ID" value="MWB78335.1"/>
    <property type="molecule type" value="Genomic_DNA"/>
</dbReference>
<dbReference type="InterPro" id="IPR011051">
    <property type="entry name" value="RmlC_Cupin_sf"/>
</dbReference>
<dbReference type="InterPro" id="IPR014710">
    <property type="entry name" value="RmlC-like_jellyroll"/>
</dbReference>
<evidence type="ECO:0008006" key="4">
    <source>
        <dbReference type="Google" id="ProtNLM"/>
    </source>
</evidence>
<name>A0A844W5I4_9RHOB</name>
<evidence type="ECO:0000256" key="1">
    <source>
        <dbReference type="SAM" id="MobiDB-lite"/>
    </source>
</evidence>
<dbReference type="AlphaFoldDB" id="A0A844W5I4"/>
<organism evidence="2 3">
    <name type="scientific">Pseudooceanicola pacificus</name>
    <dbReference type="NCBI Taxonomy" id="2676438"/>
    <lineage>
        <taxon>Bacteria</taxon>
        <taxon>Pseudomonadati</taxon>
        <taxon>Pseudomonadota</taxon>
        <taxon>Alphaproteobacteria</taxon>
        <taxon>Rhodobacterales</taxon>
        <taxon>Paracoccaceae</taxon>
        <taxon>Pseudooceanicola</taxon>
    </lineage>
</organism>
<dbReference type="SUPFAM" id="SSF51182">
    <property type="entry name" value="RmlC-like cupins"/>
    <property type="match status" value="1"/>
</dbReference>
<sequence length="141" mass="15317">MTPDTTDTAASGAPEPPAHWSADLREEYLAGGRDNGRVGKVLLSETARVRVWALSLAPGERAGFHRHQLDYFWTVLGPGRARSRYATGAVCETDYHAGMTRHFAFAAGDCMIHDLENIGETTLSFTTVEFLDSANPPLPLG</sequence>
<evidence type="ECO:0000313" key="3">
    <source>
        <dbReference type="Proteomes" id="UP000443843"/>
    </source>
</evidence>
<evidence type="ECO:0000313" key="2">
    <source>
        <dbReference type="EMBL" id="MWB78335.1"/>
    </source>
</evidence>
<comment type="caution">
    <text evidence="2">The sequence shown here is derived from an EMBL/GenBank/DDBJ whole genome shotgun (WGS) entry which is preliminary data.</text>
</comment>
<reference evidence="2 3" key="1">
    <citation type="submission" date="2019-11" db="EMBL/GenBank/DDBJ databases">
        <title>Pseudooceanicola pacifica sp. nov., isolated from deep-sea sediment of the Pacific Ocean.</title>
        <authorList>
            <person name="Lyu L."/>
        </authorList>
    </citation>
    <scope>NUCLEOTIDE SEQUENCE [LARGE SCALE GENOMIC DNA]</scope>
    <source>
        <strain evidence="2 3">216_PA32_1</strain>
    </source>
</reference>
<gene>
    <name evidence="2" type="ORF">GLS40_09885</name>
</gene>